<evidence type="ECO:0000313" key="1">
    <source>
        <dbReference type="EMBL" id="KAF5465126.1"/>
    </source>
</evidence>
<gene>
    <name evidence="1" type="ORF">F2P56_015157</name>
</gene>
<name>A0A834CV25_JUGRE</name>
<dbReference type="PANTHER" id="PTHR11439">
    <property type="entry name" value="GAG-POL-RELATED RETROTRANSPOSON"/>
    <property type="match status" value="1"/>
</dbReference>
<dbReference type="InterPro" id="IPR043502">
    <property type="entry name" value="DNA/RNA_pol_sf"/>
</dbReference>
<dbReference type="Gramene" id="Jr07_15200_p1">
    <property type="protein sequence ID" value="cds.Jr07_15200_p1"/>
    <property type="gene ID" value="Jr07_15200"/>
</dbReference>
<protein>
    <recommendedName>
        <fullName evidence="3">Secreted RxLR effector protein 161-like</fullName>
    </recommendedName>
</protein>
<accession>A0A834CV25</accession>
<evidence type="ECO:0000313" key="2">
    <source>
        <dbReference type="Proteomes" id="UP000619265"/>
    </source>
</evidence>
<dbReference type="CDD" id="cd09272">
    <property type="entry name" value="RNase_HI_RT_Ty1"/>
    <property type="match status" value="1"/>
</dbReference>
<dbReference type="AlphaFoldDB" id="A0A834CV25"/>
<reference evidence="1" key="2">
    <citation type="submission" date="2020-03" db="EMBL/GenBank/DDBJ databases">
        <title>Walnut 2.0.</title>
        <authorList>
            <person name="Marrano A."/>
            <person name="Britton M."/>
            <person name="Zimin A.V."/>
            <person name="Zaini P.A."/>
            <person name="Workman R."/>
            <person name="Puiu D."/>
            <person name="Bianco L."/>
            <person name="Allen B.J."/>
            <person name="Troggio M."/>
            <person name="Leslie C.A."/>
            <person name="Timp W."/>
            <person name="Dendekar A."/>
            <person name="Salzberg S.L."/>
            <person name="Neale D.B."/>
        </authorList>
    </citation>
    <scope>NUCLEOTIDE SEQUENCE</scope>
    <source>
        <tissue evidence="1">Leaves</tissue>
    </source>
</reference>
<reference evidence="1" key="1">
    <citation type="submission" date="2015-10" db="EMBL/GenBank/DDBJ databases">
        <authorList>
            <person name="Martinez-Garcia P.J."/>
            <person name="Crepeau M.W."/>
            <person name="Puiu D."/>
            <person name="Gonzalez-Ibeas D."/>
            <person name="Whalen J."/>
            <person name="Stevens K."/>
            <person name="Paul R."/>
            <person name="Butterfield T."/>
            <person name="Britton M."/>
            <person name="Reagan R."/>
            <person name="Chakraborty S."/>
            <person name="Walawage S.L."/>
            <person name="Vasquez-Gross H.A."/>
            <person name="Cardeno C."/>
            <person name="Famula R."/>
            <person name="Pratt K."/>
            <person name="Kuruganti S."/>
            <person name="Aradhya M.K."/>
            <person name="Leslie C.A."/>
            <person name="Dandekar A.M."/>
            <person name="Salzberg S.L."/>
            <person name="Wegrzyn J.L."/>
            <person name="Langley C.H."/>
            <person name="Neale D.B."/>
        </authorList>
    </citation>
    <scope>NUCLEOTIDE SEQUENCE</scope>
    <source>
        <tissue evidence="1">Leaves</tissue>
    </source>
</reference>
<dbReference type="Proteomes" id="UP000619265">
    <property type="component" value="Unassembled WGS sequence"/>
</dbReference>
<dbReference type="EMBL" id="LIHL02000007">
    <property type="protein sequence ID" value="KAF5465126.1"/>
    <property type="molecule type" value="Genomic_DNA"/>
</dbReference>
<dbReference type="PANTHER" id="PTHR11439:SF484">
    <property type="entry name" value="REVERSE TRANSCRIPTASE TY1_COPIA-TYPE DOMAIN-CONTAINING PROTEIN"/>
    <property type="match status" value="1"/>
</dbReference>
<organism evidence="1 2">
    <name type="scientific">Juglans regia</name>
    <name type="common">English walnut</name>
    <dbReference type="NCBI Taxonomy" id="51240"/>
    <lineage>
        <taxon>Eukaryota</taxon>
        <taxon>Viridiplantae</taxon>
        <taxon>Streptophyta</taxon>
        <taxon>Embryophyta</taxon>
        <taxon>Tracheophyta</taxon>
        <taxon>Spermatophyta</taxon>
        <taxon>Magnoliopsida</taxon>
        <taxon>eudicotyledons</taxon>
        <taxon>Gunneridae</taxon>
        <taxon>Pentapetalae</taxon>
        <taxon>rosids</taxon>
        <taxon>fabids</taxon>
        <taxon>Fagales</taxon>
        <taxon>Juglandaceae</taxon>
        <taxon>Juglans</taxon>
    </lineage>
</organism>
<dbReference type="SUPFAM" id="SSF56672">
    <property type="entry name" value="DNA/RNA polymerases"/>
    <property type="match status" value="1"/>
</dbReference>
<proteinExistence type="predicted"/>
<comment type="caution">
    <text evidence="1">The sequence shown here is derived from an EMBL/GenBank/DDBJ whole genome shotgun (WGS) entry which is preliminary data.</text>
</comment>
<evidence type="ECO:0008006" key="3">
    <source>
        <dbReference type="Google" id="ProtNLM"/>
    </source>
</evidence>
<sequence>MLGARPIDTPMDLNRKLLKDEGELFGDLSRYQRLVGKLNYLTITRPDISYVVSVVSQFLQTPRVSHWDAVIHILRYLKRAPGLGLLYKPNGHLRIEAFSDADWAGSPSDRRSTTGYCTFVGGNLVTWKSKKQTVVARSSAEAEYRAMAHTTSELTWLQHFLQEIGFPAPVPLELFCDNQAAVHIASNPVFHERTKHIEIDCHFIRDKILSGDISTPFVKSADQLADMFTKPLCCSRLKFICSKLGLYDIYAPA</sequence>